<gene>
    <name evidence="2" type="ORF">SRIMR7_03020</name>
</gene>
<dbReference type="Pfam" id="PF05721">
    <property type="entry name" value="PhyH"/>
    <property type="match status" value="1"/>
</dbReference>
<organism evidence="2 3">
    <name type="scientific">Streptomyces rimosus subsp. rimosus</name>
    <dbReference type="NCBI Taxonomy" id="132474"/>
    <lineage>
        <taxon>Bacteria</taxon>
        <taxon>Bacillati</taxon>
        <taxon>Actinomycetota</taxon>
        <taxon>Actinomycetes</taxon>
        <taxon>Kitasatosporales</taxon>
        <taxon>Streptomycetaceae</taxon>
        <taxon>Streptomyces</taxon>
    </lineage>
</organism>
<dbReference type="PANTHER" id="PTHR20883:SF48">
    <property type="entry name" value="ECTOINE DIOXYGENASE"/>
    <property type="match status" value="1"/>
</dbReference>
<evidence type="ECO:0000313" key="3">
    <source>
        <dbReference type="Proteomes" id="UP000829494"/>
    </source>
</evidence>
<name>A0ABY3YUE5_STRRM</name>
<dbReference type="RefSeq" id="WP_003979392.1">
    <property type="nucleotide sequence ID" value="NZ_CP043497.1"/>
</dbReference>
<dbReference type="InterPro" id="IPR036691">
    <property type="entry name" value="Endo/exonu/phosph_ase_sf"/>
</dbReference>
<dbReference type="InterPro" id="IPR008775">
    <property type="entry name" value="Phytyl_CoA_dOase-like"/>
</dbReference>
<dbReference type="Proteomes" id="UP000829494">
    <property type="component" value="Chromosome"/>
</dbReference>
<accession>A0ABY3YUE5</accession>
<dbReference type="SUPFAM" id="SSF56219">
    <property type="entry name" value="DNase I-like"/>
    <property type="match status" value="1"/>
</dbReference>
<protein>
    <submittedName>
        <fullName evidence="2">Phytanoyl-CoA dioxygenase (PhyH)</fullName>
    </submittedName>
</protein>
<dbReference type="PANTHER" id="PTHR20883">
    <property type="entry name" value="PHYTANOYL-COA DIOXYGENASE DOMAIN CONTAINING 1"/>
    <property type="match status" value="1"/>
</dbReference>
<dbReference type="SUPFAM" id="SSF51197">
    <property type="entry name" value="Clavaminate synthase-like"/>
    <property type="match status" value="1"/>
</dbReference>
<feature type="region of interest" description="Disordered" evidence="1">
    <location>
        <begin position="331"/>
        <end position="361"/>
    </location>
</feature>
<evidence type="ECO:0000256" key="1">
    <source>
        <dbReference type="SAM" id="MobiDB-lite"/>
    </source>
</evidence>
<keyword evidence="3" id="KW-1185">Reference proteome</keyword>
<dbReference type="Gene3D" id="2.60.120.620">
    <property type="entry name" value="q2cbj1_9rhob like domain"/>
    <property type="match status" value="1"/>
</dbReference>
<proteinExistence type="predicted"/>
<keyword evidence="2" id="KW-0223">Dioxygenase</keyword>
<keyword evidence="2" id="KW-0560">Oxidoreductase</keyword>
<evidence type="ECO:0000313" key="2">
    <source>
        <dbReference type="EMBL" id="UNZ01103.1"/>
    </source>
</evidence>
<reference evidence="2 3" key="1">
    <citation type="submission" date="2022-03" db="EMBL/GenBank/DDBJ databases">
        <title>Complete genome of Streptomyces rimosus ssp. rimosus R7 (=ATCC 10970).</title>
        <authorList>
            <person name="Beganovic S."/>
            <person name="Ruckert C."/>
            <person name="Busche T."/>
            <person name="Kalinowski J."/>
            <person name="Wittmann C."/>
        </authorList>
    </citation>
    <scope>NUCLEOTIDE SEQUENCE [LARGE SCALE GENOMIC DNA]</scope>
    <source>
        <strain evidence="2 3">R7</strain>
    </source>
</reference>
<dbReference type="GO" id="GO:0051213">
    <property type="term" value="F:dioxygenase activity"/>
    <property type="evidence" value="ECO:0007669"/>
    <property type="project" value="UniProtKB-KW"/>
</dbReference>
<dbReference type="GeneID" id="66859815"/>
<sequence>MTSHITMISFNFEQNGFGDRAERLRVLRRLRQYNPALVWRQEMPGAADHAKAVMYEAEDPEVGLGMRGWLGERSATAVFADMRLFTPVAEYPNPDAVMHLPPTAVGLQLNSAGRKSSPFIAVAGHCNYVSPAQRQMEAGWLSSFNDKTIRMPDGSRRKAYMIAGIDGNSYPHQATPGDVPLPNVQDIVDEPHRAHRSRRGPDGTDIMDQEPHAILEKAGVVDVAQHLAQAQGRRAGLAPTMPASVTHGPATRVDWVCASRHLLPAVYDCEVVDSEDESDHHYVVTRWDHDALADLLNRPRRLWPTFSSALHPPSGRGDRRARAGEPVRMARHPLGRGADPVPPADRALPQHTHGDRPQSAPRLPEAQAIVRSPQLLDQVCAAIGPRVAVEHSGLVLKWPGSTFAAPWHQDGINDRLQLATDRSVAAWLALTDTTPASGCLVVAPGTHVNGYRSPSTDLPNGASTASVALLAGQGVLMDIRLPHCSTTNQSGLVRVALSVHFVAPDGIRIRDGLSPGLVPVSGTGW</sequence>
<dbReference type="Gene3D" id="3.60.10.10">
    <property type="entry name" value="Endonuclease/exonuclease/phosphatase"/>
    <property type="match status" value="1"/>
</dbReference>
<dbReference type="EMBL" id="CP094298">
    <property type="protein sequence ID" value="UNZ01103.1"/>
    <property type="molecule type" value="Genomic_DNA"/>
</dbReference>